<evidence type="ECO:0000256" key="1">
    <source>
        <dbReference type="SAM" id="MobiDB-lite"/>
    </source>
</evidence>
<evidence type="ECO:0000313" key="3">
    <source>
        <dbReference type="Proteomes" id="UP000566819"/>
    </source>
</evidence>
<gene>
    <name evidence="2" type="ORF">G7Y89_g571</name>
</gene>
<reference evidence="2 3" key="1">
    <citation type="submission" date="2020-03" db="EMBL/GenBank/DDBJ databases">
        <title>Draft Genome Sequence of Cudoniella acicularis.</title>
        <authorList>
            <person name="Buettner E."/>
            <person name="Kellner H."/>
        </authorList>
    </citation>
    <scope>NUCLEOTIDE SEQUENCE [LARGE SCALE GENOMIC DNA]</scope>
    <source>
        <strain evidence="2 3">DSM 108380</strain>
    </source>
</reference>
<comment type="caution">
    <text evidence="2">The sequence shown here is derived from an EMBL/GenBank/DDBJ whole genome shotgun (WGS) entry which is preliminary data.</text>
</comment>
<evidence type="ECO:0000313" key="2">
    <source>
        <dbReference type="EMBL" id="KAF4637514.1"/>
    </source>
</evidence>
<dbReference type="Proteomes" id="UP000566819">
    <property type="component" value="Unassembled WGS sequence"/>
</dbReference>
<sequence length="129" mass="14723">MTANPFMPPKKGKGKDSSEVNEKHEFKFRLTTIGNCLGGLGANAESRQETLRLNPDFIRFRGPKIFFDAKRNFIHFDKESLHSLWLYSLPKNFRNLIFNGHPPTGGKRLIGFNNIKKISVSRPINHARG</sequence>
<accession>A0A8H4WB28</accession>
<organism evidence="2 3">
    <name type="scientific">Cudoniella acicularis</name>
    <dbReference type="NCBI Taxonomy" id="354080"/>
    <lineage>
        <taxon>Eukaryota</taxon>
        <taxon>Fungi</taxon>
        <taxon>Dikarya</taxon>
        <taxon>Ascomycota</taxon>
        <taxon>Pezizomycotina</taxon>
        <taxon>Leotiomycetes</taxon>
        <taxon>Helotiales</taxon>
        <taxon>Tricladiaceae</taxon>
        <taxon>Cudoniella</taxon>
    </lineage>
</organism>
<proteinExistence type="predicted"/>
<feature type="region of interest" description="Disordered" evidence="1">
    <location>
        <begin position="1"/>
        <end position="21"/>
    </location>
</feature>
<name>A0A8H4WB28_9HELO</name>
<protein>
    <submittedName>
        <fullName evidence="2">Uncharacterized protein</fullName>
    </submittedName>
</protein>
<dbReference type="AlphaFoldDB" id="A0A8H4WB28"/>
<keyword evidence="3" id="KW-1185">Reference proteome</keyword>
<dbReference type="EMBL" id="JAAMPI010000020">
    <property type="protein sequence ID" value="KAF4637514.1"/>
    <property type="molecule type" value="Genomic_DNA"/>
</dbReference>